<dbReference type="RefSeq" id="WP_378138883.1">
    <property type="nucleotide sequence ID" value="NZ_JBHSMI010000062.1"/>
</dbReference>
<organism evidence="3 4">
    <name type="scientific">Cohnella soli</name>
    <dbReference type="NCBI Taxonomy" id="425005"/>
    <lineage>
        <taxon>Bacteria</taxon>
        <taxon>Bacillati</taxon>
        <taxon>Bacillota</taxon>
        <taxon>Bacilli</taxon>
        <taxon>Bacillales</taxon>
        <taxon>Paenibacillaceae</taxon>
        <taxon>Cohnella</taxon>
    </lineage>
</organism>
<reference evidence="4" key="1">
    <citation type="journal article" date="2019" name="Int. J. Syst. Evol. Microbiol.">
        <title>The Global Catalogue of Microorganisms (GCM) 10K type strain sequencing project: providing services to taxonomists for standard genome sequencing and annotation.</title>
        <authorList>
            <consortium name="The Broad Institute Genomics Platform"/>
            <consortium name="The Broad Institute Genome Sequencing Center for Infectious Disease"/>
            <person name="Wu L."/>
            <person name="Ma J."/>
        </authorList>
    </citation>
    <scope>NUCLEOTIDE SEQUENCE [LARGE SCALE GENOMIC DNA]</scope>
    <source>
        <strain evidence="4">CGMCC 1.18575</strain>
    </source>
</reference>
<accession>A0ABW0I2J1</accession>
<keyword evidence="3" id="KW-0012">Acyltransferase</keyword>
<dbReference type="Proteomes" id="UP001596113">
    <property type="component" value="Unassembled WGS sequence"/>
</dbReference>
<dbReference type="PROSITE" id="PS00101">
    <property type="entry name" value="HEXAPEP_TRANSFERASES"/>
    <property type="match status" value="1"/>
</dbReference>
<dbReference type="InterPro" id="IPR011004">
    <property type="entry name" value="Trimer_LpxA-like_sf"/>
</dbReference>
<comment type="caution">
    <text evidence="3">The sequence shown here is derived from an EMBL/GenBank/DDBJ whole genome shotgun (WGS) entry which is preliminary data.</text>
</comment>
<dbReference type="EMBL" id="JBHSMI010000062">
    <property type="protein sequence ID" value="MFC5406790.1"/>
    <property type="molecule type" value="Genomic_DNA"/>
</dbReference>
<dbReference type="InterPro" id="IPR001451">
    <property type="entry name" value="Hexapep"/>
</dbReference>
<evidence type="ECO:0000256" key="2">
    <source>
        <dbReference type="ARBA" id="ARBA00022737"/>
    </source>
</evidence>
<dbReference type="InterPro" id="IPR018357">
    <property type="entry name" value="Hexapep_transf_CS"/>
</dbReference>
<keyword evidence="1" id="KW-0808">Transferase</keyword>
<dbReference type="Pfam" id="PF00132">
    <property type="entry name" value="Hexapep"/>
    <property type="match status" value="1"/>
</dbReference>
<dbReference type="InterPro" id="IPR051159">
    <property type="entry name" value="Hexapeptide_acetyltransf"/>
</dbReference>
<dbReference type="PANTHER" id="PTHR23416">
    <property type="entry name" value="SIALIC ACID SYNTHASE-RELATED"/>
    <property type="match status" value="1"/>
</dbReference>
<evidence type="ECO:0000256" key="1">
    <source>
        <dbReference type="ARBA" id="ARBA00022679"/>
    </source>
</evidence>
<sequence>MSTLVMNISQLIAVLRGFFYRLIYVGNLHVDGAILAMQANSSIEIFNKNANVWIGKFVFLRKSVSIRVDSDAELRLGEKVFINDNCTINCAYRITIGAHTKIAPNVCINDHDHNYKQAGEGHLVKDEVTIGSHVWIGSNAVILKGATIGDNAVIAAGSIVKGNVPPNTLFVNRRENQYIPYTKADGNETPLPLAKGSI</sequence>
<dbReference type="GO" id="GO:0016746">
    <property type="term" value="F:acyltransferase activity"/>
    <property type="evidence" value="ECO:0007669"/>
    <property type="project" value="UniProtKB-KW"/>
</dbReference>
<gene>
    <name evidence="3" type="ORF">ACFPOF_29040</name>
</gene>
<proteinExistence type="predicted"/>
<protein>
    <submittedName>
        <fullName evidence="3">Acyltransferase</fullName>
    </submittedName>
</protein>
<dbReference type="CDD" id="cd04647">
    <property type="entry name" value="LbH_MAT_like"/>
    <property type="match status" value="1"/>
</dbReference>
<dbReference type="Gene3D" id="2.160.10.10">
    <property type="entry name" value="Hexapeptide repeat proteins"/>
    <property type="match status" value="1"/>
</dbReference>
<keyword evidence="4" id="KW-1185">Reference proteome</keyword>
<dbReference type="SUPFAM" id="SSF51161">
    <property type="entry name" value="Trimeric LpxA-like enzymes"/>
    <property type="match status" value="1"/>
</dbReference>
<evidence type="ECO:0000313" key="3">
    <source>
        <dbReference type="EMBL" id="MFC5406790.1"/>
    </source>
</evidence>
<name>A0ABW0I2J1_9BACL</name>
<keyword evidence="2" id="KW-0677">Repeat</keyword>
<evidence type="ECO:0000313" key="4">
    <source>
        <dbReference type="Proteomes" id="UP001596113"/>
    </source>
</evidence>